<proteinExistence type="predicted"/>
<evidence type="ECO:0000313" key="2">
    <source>
        <dbReference type="EMBL" id="CAG7727079.1"/>
    </source>
</evidence>
<accession>A0A8J2JXB4</accession>
<dbReference type="EMBL" id="CAJVCH010143448">
    <property type="protein sequence ID" value="CAG7727079.1"/>
    <property type="molecule type" value="Genomic_DNA"/>
</dbReference>
<feature type="compositionally biased region" description="Basic and acidic residues" evidence="1">
    <location>
        <begin position="19"/>
        <end position="29"/>
    </location>
</feature>
<protein>
    <submittedName>
        <fullName evidence="2">Uncharacterized protein</fullName>
    </submittedName>
</protein>
<comment type="caution">
    <text evidence="2">The sequence shown here is derived from an EMBL/GenBank/DDBJ whole genome shotgun (WGS) entry which is preliminary data.</text>
</comment>
<dbReference type="AlphaFoldDB" id="A0A8J2JXB4"/>
<keyword evidence="3" id="KW-1185">Reference proteome</keyword>
<feature type="compositionally biased region" description="Polar residues" evidence="1">
    <location>
        <begin position="1"/>
        <end position="10"/>
    </location>
</feature>
<evidence type="ECO:0000256" key="1">
    <source>
        <dbReference type="SAM" id="MobiDB-lite"/>
    </source>
</evidence>
<reference evidence="2" key="1">
    <citation type="submission" date="2021-06" db="EMBL/GenBank/DDBJ databases">
        <authorList>
            <person name="Hodson N. C."/>
            <person name="Mongue J. A."/>
            <person name="Jaron S. K."/>
        </authorList>
    </citation>
    <scope>NUCLEOTIDE SEQUENCE</scope>
</reference>
<name>A0A8J2JXB4_9HEXA</name>
<evidence type="ECO:0000313" key="3">
    <source>
        <dbReference type="Proteomes" id="UP000708208"/>
    </source>
</evidence>
<dbReference type="Proteomes" id="UP000708208">
    <property type="component" value="Unassembled WGS sequence"/>
</dbReference>
<gene>
    <name evidence="2" type="ORF">AFUS01_LOCUS15941</name>
</gene>
<feature type="region of interest" description="Disordered" evidence="1">
    <location>
        <begin position="1"/>
        <end position="47"/>
    </location>
</feature>
<sequence>MAFNNSTTKNWKIPKRHSQASDHTTDNRVKTHNPNSHKNRRTEKFKSGEAQINSAISHSAPRFPHKTHNEKELDRFNSFFSPATVGIRDRVFIRPEGRLFKQPTEFSRHLEYICDDIPFVTNPSMATANPPMGLKPPEEMPGQRQPCSAVFYQQLGSDSMETQSAMGQGATE</sequence>
<organism evidence="2 3">
    <name type="scientific">Allacma fusca</name>
    <dbReference type="NCBI Taxonomy" id="39272"/>
    <lineage>
        <taxon>Eukaryota</taxon>
        <taxon>Metazoa</taxon>
        <taxon>Ecdysozoa</taxon>
        <taxon>Arthropoda</taxon>
        <taxon>Hexapoda</taxon>
        <taxon>Collembola</taxon>
        <taxon>Symphypleona</taxon>
        <taxon>Sminthuridae</taxon>
        <taxon>Allacma</taxon>
    </lineage>
</organism>